<dbReference type="HOGENOM" id="CLU_3048873_0_0_10"/>
<evidence type="ECO:0000256" key="1">
    <source>
        <dbReference type="SAM" id="Phobius"/>
    </source>
</evidence>
<gene>
    <name evidence="2" type="ordered locus">BFO_1549</name>
</gene>
<keyword evidence="3" id="KW-1185">Reference proteome</keyword>
<keyword evidence="1" id="KW-0472">Membrane</keyword>
<feature type="transmembrane region" description="Helical" evidence="1">
    <location>
        <begin position="20"/>
        <end position="44"/>
    </location>
</feature>
<evidence type="ECO:0000313" key="2">
    <source>
        <dbReference type="EMBL" id="AEW20719.1"/>
    </source>
</evidence>
<dbReference type="AlphaFoldDB" id="G8ULM0"/>
<proteinExistence type="predicted"/>
<keyword evidence="1" id="KW-0812">Transmembrane</keyword>
<protein>
    <submittedName>
        <fullName evidence="2">Uncharacterized protein</fullName>
    </submittedName>
</protein>
<reference evidence="3" key="1">
    <citation type="submission" date="2011-12" db="EMBL/GenBank/DDBJ databases">
        <title>Complete sequence of Tannerella forsythia ATCC 43037.</title>
        <authorList>
            <person name="Dewhirst F."/>
            <person name="Tanner A."/>
            <person name="Izard J."/>
            <person name="Brinkac L."/>
            <person name="Durkin A.S."/>
            <person name="Hostetler J."/>
            <person name="Shetty J."/>
            <person name="Torralba M."/>
            <person name="Gill S."/>
            <person name="Nelson K."/>
        </authorList>
    </citation>
    <scope>NUCLEOTIDE SEQUENCE [LARGE SCALE GENOMIC DNA]</scope>
    <source>
        <strain evidence="3">ATCC 43037 / JCM 10827 / CCUG 33226 / KCTC 5666 / FDC 338</strain>
    </source>
</reference>
<dbReference type="Proteomes" id="UP000005436">
    <property type="component" value="Chromosome"/>
</dbReference>
<dbReference type="KEGG" id="tfo:BFO_1549"/>
<dbReference type="STRING" id="203275.BFO_1549"/>
<dbReference type="PATRIC" id="fig|203275.8.peg.1400"/>
<sequence length="54" mass="6319">MRGELGTLRNFAKETLFKASFLASADIFFLLPIYFIFFIFLLLVSSMATEYTRR</sequence>
<organism evidence="2 3">
    <name type="scientific">Tannerella forsythia (strain ATCC 43037 / JCM 10827 / CCUG 21028 A / KCTC 5666 / FDC 338)</name>
    <name type="common">Bacteroides forsythus</name>
    <dbReference type="NCBI Taxonomy" id="203275"/>
    <lineage>
        <taxon>Bacteria</taxon>
        <taxon>Pseudomonadati</taxon>
        <taxon>Bacteroidota</taxon>
        <taxon>Bacteroidia</taxon>
        <taxon>Bacteroidales</taxon>
        <taxon>Tannerellaceae</taxon>
        <taxon>Tannerella</taxon>
    </lineage>
</organism>
<name>G8ULM0_TANFA</name>
<accession>G8ULM0</accession>
<dbReference type="EMBL" id="CP003191">
    <property type="protein sequence ID" value="AEW20719.1"/>
    <property type="molecule type" value="Genomic_DNA"/>
</dbReference>
<evidence type="ECO:0000313" key="3">
    <source>
        <dbReference type="Proteomes" id="UP000005436"/>
    </source>
</evidence>
<keyword evidence="1" id="KW-1133">Transmembrane helix</keyword>